<evidence type="ECO:0000256" key="4">
    <source>
        <dbReference type="SAM" id="Phobius"/>
    </source>
</evidence>
<evidence type="ECO:0000256" key="3">
    <source>
        <dbReference type="ARBA" id="ARBA00023136"/>
    </source>
</evidence>
<proteinExistence type="predicted"/>
<dbReference type="EMBL" id="JBHTJV010000002">
    <property type="protein sequence ID" value="MFD0914936.1"/>
    <property type="molecule type" value="Genomic_DNA"/>
</dbReference>
<evidence type="ECO:0000313" key="7">
    <source>
        <dbReference type="Proteomes" id="UP001597101"/>
    </source>
</evidence>
<dbReference type="Pfam" id="PF04588">
    <property type="entry name" value="HIG_1_N"/>
    <property type="match status" value="1"/>
</dbReference>
<keyword evidence="7" id="KW-1185">Reference proteome</keyword>
<sequence>MNWSYIFLMVACFIVGLVLLRGLFNMMQGGSSNKSQQLMRLRVIAQAIAVAAMVLVVWLSRE</sequence>
<protein>
    <submittedName>
        <fullName evidence="6">Twin transmembrane helix small protein</fullName>
    </submittedName>
</protein>
<feature type="domain" description="HIG1" evidence="5">
    <location>
        <begin position="1"/>
        <end position="62"/>
    </location>
</feature>
<dbReference type="InterPro" id="IPR007667">
    <property type="entry name" value="Hypoxia_induced_domain"/>
</dbReference>
<dbReference type="Proteomes" id="UP001597101">
    <property type="component" value="Unassembled WGS sequence"/>
</dbReference>
<evidence type="ECO:0000256" key="1">
    <source>
        <dbReference type="ARBA" id="ARBA00022692"/>
    </source>
</evidence>
<reference evidence="7" key="1">
    <citation type="journal article" date="2019" name="Int. J. Syst. Evol. Microbiol.">
        <title>The Global Catalogue of Microorganisms (GCM) 10K type strain sequencing project: providing services to taxonomists for standard genome sequencing and annotation.</title>
        <authorList>
            <consortium name="The Broad Institute Genomics Platform"/>
            <consortium name="The Broad Institute Genome Sequencing Center for Infectious Disease"/>
            <person name="Wu L."/>
            <person name="Ma J."/>
        </authorList>
    </citation>
    <scope>NUCLEOTIDE SEQUENCE [LARGE SCALE GENOMIC DNA]</scope>
    <source>
        <strain evidence="7">CCUG 60023</strain>
    </source>
</reference>
<gene>
    <name evidence="6" type="ORF">ACFQ14_00785</name>
</gene>
<keyword evidence="2 4" id="KW-1133">Transmembrane helix</keyword>
<keyword evidence="3 4" id="KW-0472">Membrane</keyword>
<dbReference type="RefSeq" id="WP_377210790.1">
    <property type="nucleotide sequence ID" value="NZ_JBHTJV010000002.1"/>
</dbReference>
<organism evidence="6 7">
    <name type="scientific">Pseudahrensia aquimaris</name>
    <dbReference type="NCBI Taxonomy" id="744461"/>
    <lineage>
        <taxon>Bacteria</taxon>
        <taxon>Pseudomonadati</taxon>
        <taxon>Pseudomonadota</taxon>
        <taxon>Alphaproteobacteria</taxon>
        <taxon>Hyphomicrobiales</taxon>
        <taxon>Ahrensiaceae</taxon>
        <taxon>Pseudahrensia</taxon>
    </lineage>
</organism>
<evidence type="ECO:0000259" key="5">
    <source>
        <dbReference type="PROSITE" id="PS51503"/>
    </source>
</evidence>
<feature type="transmembrane region" description="Helical" evidence="4">
    <location>
        <begin position="6"/>
        <end position="23"/>
    </location>
</feature>
<evidence type="ECO:0000313" key="6">
    <source>
        <dbReference type="EMBL" id="MFD0914936.1"/>
    </source>
</evidence>
<name>A0ABW3FDQ0_9HYPH</name>
<keyword evidence="1 4" id="KW-0812">Transmembrane</keyword>
<dbReference type="NCBIfam" id="NF033233">
    <property type="entry name" value="twin_helix"/>
    <property type="match status" value="1"/>
</dbReference>
<feature type="transmembrane region" description="Helical" evidence="4">
    <location>
        <begin position="43"/>
        <end position="60"/>
    </location>
</feature>
<evidence type="ECO:0000256" key="2">
    <source>
        <dbReference type="ARBA" id="ARBA00022989"/>
    </source>
</evidence>
<accession>A0ABW3FDQ0</accession>
<dbReference type="Gene3D" id="6.10.140.1320">
    <property type="match status" value="1"/>
</dbReference>
<comment type="caution">
    <text evidence="6">The sequence shown here is derived from an EMBL/GenBank/DDBJ whole genome shotgun (WGS) entry which is preliminary data.</text>
</comment>
<dbReference type="PROSITE" id="PS51503">
    <property type="entry name" value="HIG1"/>
    <property type="match status" value="1"/>
</dbReference>